<reference evidence="12 13" key="1">
    <citation type="submission" date="2022-08" db="EMBL/GenBank/DDBJ databases">
        <title>Proteogenomics of the novel Dehalobacterium formicoaceticum strain EZ94 highlights a key role of methyltransferases during anaerobic dichloromethane degradation.</title>
        <authorList>
            <person name="Wasmund K."/>
        </authorList>
    </citation>
    <scope>NUCLEOTIDE SEQUENCE [LARGE SCALE GENOMIC DNA]</scope>
    <source>
        <strain evidence="12 13">EZ94</strain>
    </source>
</reference>
<keyword evidence="3 9" id="KW-0808">Transferase</keyword>
<accession>A0ABT1Y1L4</accession>
<dbReference type="Proteomes" id="UP001524944">
    <property type="component" value="Unassembled WGS sequence"/>
</dbReference>
<dbReference type="Pfam" id="PF00483">
    <property type="entry name" value="NTP_transferase"/>
    <property type="match status" value="1"/>
</dbReference>
<dbReference type="InterPro" id="IPR056818">
    <property type="entry name" value="GlmU/GlgC-like_hexapep"/>
</dbReference>
<dbReference type="CDD" id="cd04651">
    <property type="entry name" value="LbH_G1P_AT_C"/>
    <property type="match status" value="1"/>
</dbReference>
<evidence type="ECO:0000259" key="11">
    <source>
        <dbReference type="Pfam" id="PF24894"/>
    </source>
</evidence>
<feature type="binding site" evidence="9">
    <location>
        <begin position="179"/>
        <end position="180"/>
    </location>
    <ligand>
        <name>alpha-D-glucose 1-phosphate</name>
        <dbReference type="ChEBI" id="CHEBI:58601"/>
    </ligand>
</feature>
<dbReference type="Pfam" id="PF24894">
    <property type="entry name" value="Hexapep_GlmU"/>
    <property type="match status" value="1"/>
</dbReference>
<comment type="similarity">
    <text evidence="1 9">Belongs to the bacterial/plant glucose-1-phosphate adenylyltransferase family.</text>
</comment>
<feature type="site" description="Could play a key role in the communication between the regulatory and the substrate sites" evidence="9">
    <location>
        <position position="98"/>
    </location>
</feature>
<keyword evidence="2 9" id="KW-0321">Glycogen metabolism</keyword>
<protein>
    <recommendedName>
        <fullName evidence="9">Glucose-1-phosphate adenylyltransferase</fullName>
        <ecNumber evidence="9">2.7.7.27</ecNumber>
    </recommendedName>
    <alternativeName>
        <fullName evidence="9">ADP-glucose pyrophosphorylase</fullName>
        <shortName evidence="9">ADPGlc PPase</shortName>
    </alternativeName>
    <alternativeName>
        <fullName evidence="9">ADP-glucose synthase</fullName>
    </alternativeName>
</protein>
<dbReference type="InterPro" id="IPR005835">
    <property type="entry name" value="NTP_transferase_dom"/>
</dbReference>
<keyword evidence="8 9" id="KW-0119">Carbohydrate metabolism</keyword>
<comment type="pathway">
    <text evidence="9">Glycan biosynthesis; glycogen biosynthesis.</text>
</comment>
<dbReference type="PROSITE" id="PS00808">
    <property type="entry name" value="ADP_GLC_PYROPHOSPH_1"/>
    <property type="match status" value="1"/>
</dbReference>
<dbReference type="PANTHER" id="PTHR43523:SF2">
    <property type="entry name" value="GLUCOSE-1-PHOSPHATE ADENYLYLTRANSFERASE"/>
    <property type="match status" value="1"/>
</dbReference>
<name>A0ABT1Y1L4_9FIRM</name>
<comment type="subunit">
    <text evidence="9">Homotetramer.</text>
</comment>
<comment type="caution">
    <text evidence="12">The sequence shown here is derived from an EMBL/GenBank/DDBJ whole genome shotgun (WGS) entry which is preliminary data.</text>
</comment>
<feature type="domain" description="Glucose-1-phosphate adenylyltransferase/Bifunctional protein GlmU-like C-terminal hexapeptide" evidence="11">
    <location>
        <begin position="288"/>
        <end position="349"/>
    </location>
</feature>
<evidence type="ECO:0000256" key="2">
    <source>
        <dbReference type="ARBA" id="ARBA00022600"/>
    </source>
</evidence>
<proteinExistence type="inferred from homology"/>
<organism evidence="12 13">
    <name type="scientific">Dehalobacterium formicoaceticum</name>
    <dbReference type="NCBI Taxonomy" id="51515"/>
    <lineage>
        <taxon>Bacteria</taxon>
        <taxon>Bacillati</taxon>
        <taxon>Bacillota</taxon>
        <taxon>Clostridia</taxon>
        <taxon>Eubacteriales</taxon>
        <taxon>Peptococcaceae</taxon>
        <taxon>Dehalobacterium</taxon>
    </lineage>
</organism>
<dbReference type="CDD" id="cd02508">
    <property type="entry name" value="ADP_Glucose_PP"/>
    <property type="match status" value="1"/>
</dbReference>
<dbReference type="HAMAP" id="MF_00624">
    <property type="entry name" value="GlgC"/>
    <property type="match status" value="1"/>
</dbReference>
<dbReference type="EMBL" id="JANPWE010000002">
    <property type="protein sequence ID" value="MCR6544754.1"/>
    <property type="molecule type" value="Genomic_DNA"/>
</dbReference>
<dbReference type="SUPFAM" id="SSF53448">
    <property type="entry name" value="Nucleotide-diphospho-sugar transferases"/>
    <property type="match status" value="1"/>
</dbReference>
<comment type="function">
    <text evidence="9">Involved in the biosynthesis of ADP-glucose, a building block required for the elongation reactions to produce glycogen. Catalyzes the reaction between ATP and alpha-D-glucose 1-phosphate (G1P) to produce pyrophosphate and ADP-Glc.</text>
</comment>
<dbReference type="InterPro" id="IPR011831">
    <property type="entry name" value="ADP-Glc_PPase"/>
</dbReference>
<dbReference type="Gene3D" id="2.160.10.10">
    <property type="entry name" value="Hexapeptide repeat proteins"/>
    <property type="match status" value="1"/>
</dbReference>
<comment type="catalytic activity">
    <reaction evidence="9">
        <text>alpha-D-glucose 1-phosphate + ATP + H(+) = ADP-alpha-D-glucose + diphosphate</text>
        <dbReference type="Rhea" id="RHEA:12120"/>
        <dbReference type="ChEBI" id="CHEBI:15378"/>
        <dbReference type="ChEBI" id="CHEBI:30616"/>
        <dbReference type="ChEBI" id="CHEBI:33019"/>
        <dbReference type="ChEBI" id="CHEBI:57498"/>
        <dbReference type="ChEBI" id="CHEBI:58601"/>
        <dbReference type="EC" id="2.7.7.27"/>
    </reaction>
</comment>
<evidence type="ECO:0000256" key="1">
    <source>
        <dbReference type="ARBA" id="ARBA00010443"/>
    </source>
</evidence>
<dbReference type="NCBIfam" id="NF003670">
    <property type="entry name" value="PRK05293.1"/>
    <property type="match status" value="1"/>
</dbReference>
<evidence type="ECO:0000256" key="5">
    <source>
        <dbReference type="ARBA" id="ARBA00022741"/>
    </source>
</evidence>
<evidence type="ECO:0000256" key="6">
    <source>
        <dbReference type="ARBA" id="ARBA00022840"/>
    </source>
</evidence>
<keyword evidence="7 9" id="KW-0320">Glycogen biosynthesis</keyword>
<dbReference type="InterPro" id="IPR011004">
    <property type="entry name" value="Trimer_LpxA-like_sf"/>
</dbReference>
<keyword evidence="13" id="KW-1185">Reference proteome</keyword>
<evidence type="ECO:0000256" key="4">
    <source>
        <dbReference type="ARBA" id="ARBA00022695"/>
    </source>
</evidence>
<evidence type="ECO:0000313" key="12">
    <source>
        <dbReference type="EMBL" id="MCR6544754.1"/>
    </source>
</evidence>
<evidence type="ECO:0000256" key="8">
    <source>
        <dbReference type="ARBA" id="ARBA00023277"/>
    </source>
</evidence>
<feature type="binding site" evidence="9">
    <location>
        <position position="99"/>
    </location>
    <ligand>
        <name>alpha-D-glucose 1-phosphate</name>
        <dbReference type="ChEBI" id="CHEBI:58601"/>
    </ligand>
</feature>
<dbReference type="InterPro" id="IPR029044">
    <property type="entry name" value="Nucleotide-diphossugar_trans"/>
</dbReference>
<evidence type="ECO:0000256" key="3">
    <source>
        <dbReference type="ARBA" id="ARBA00022679"/>
    </source>
</evidence>
<feature type="site" description="Could play a key role in the communication between the regulatory and the substrate sites" evidence="9">
    <location>
        <position position="59"/>
    </location>
</feature>
<keyword evidence="6 9" id="KW-0067">ATP-binding</keyword>
<evidence type="ECO:0000313" key="13">
    <source>
        <dbReference type="Proteomes" id="UP001524944"/>
    </source>
</evidence>
<sequence length="355" mass="39656">MKKEWIALVMAGGQGSRLGFLTKTLAKPAVPFGGKYRIIDFTLSNCSHSGIDTVGVLTQYQPMVLNAYIGIGWHWDLHHSTGGVMVLPPYVKQQGGEWYKGTANSVYQNMEFIDLYDPDYLMVLSGDHVYKMDYSLMLDYHKEKGADATVAVLQVPWEDASDFGIMACNEEGRIVEFEEKPKEPKSNLASMGVYLFSRSFLQKYLENDESDPNSAHDFGKNVIPAMVRAKEKIYAYRFQGYWRDVGTIDSYWQAHMDLLEPEPALNLNDSNWRIYSENPNLPPQFVGSSAKITCSLVNEGCVIHGAVDHSVLFHSVTVGQGATVKDSIILPNVIIPPNAQIERSIVDEDGVTLIS</sequence>
<feature type="domain" description="Nucleotidyl transferase" evidence="10">
    <location>
        <begin position="7"/>
        <end position="259"/>
    </location>
</feature>
<dbReference type="PROSITE" id="PS00809">
    <property type="entry name" value="ADP_GLC_PYROPHOSPH_2"/>
    <property type="match status" value="1"/>
</dbReference>
<feature type="binding site" evidence="9">
    <location>
        <position position="190"/>
    </location>
    <ligand>
        <name>alpha-D-glucose 1-phosphate</name>
        <dbReference type="ChEBI" id="CHEBI:58601"/>
    </ligand>
</feature>
<keyword evidence="5 9" id="KW-0547">Nucleotide-binding</keyword>
<gene>
    <name evidence="9" type="primary">glgC</name>
    <name evidence="12" type="ORF">NVS47_04350</name>
</gene>
<dbReference type="SUPFAM" id="SSF51161">
    <property type="entry name" value="Trimeric LpxA-like enzymes"/>
    <property type="match status" value="1"/>
</dbReference>
<dbReference type="EC" id="2.7.7.27" evidence="9"/>
<dbReference type="InterPro" id="IPR005836">
    <property type="entry name" value="ADP_Glu_pyroP_CS"/>
</dbReference>
<evidence type="ECO:0000259" key="10">
    <source>
        <dbReference type="Pfam" id="PF00483"/>
    </source>
</evidence>
<dbReference type="GO" id="GO:0008878">
    <property type="term" value="F:glucose-1-phosphate adenylyltransferase activity"/>
    <property type="evidence" value="ECO:0007669"/>
    <property type="project" value="UniProtKB-EC"/>
</dbReference>
<dbReference type="InterPro" id="IPR023049">
    <property type="entry name" value="GlgC_bac"/>
</dbReference>
<dbReference type="NCBIfam" id="TIGR02091">
    <property type="entry name" value="glgC"/>
    <property type="match status" value="1"/>
</dbReference>
<feature type="binding site" evidence="9">
    <location>
        <position position="164"/>
    </location>
    <ligand>
        <name>alpha-D-glucose 1-phosphate</name>
        <dbReference type="ChEBI" id="CHEBI:58601"/>
    </ligand>
</feature>
<dbReference type="Gene3D" id="3.90.550.10">
    <property type="entry name" value="Spore Coat Polysaccharide Biosynthesis Protein SpsA, Chain A"/>
    <property type="match status" value="1"/>
</dbReference>
<dbReference type="PANTHER" id="PTHR43523">
    <property type="entry name" value="GLUCOSE-1-PHOSPHATE ADENYLYLTRANSFERASE-RELATED"/>
    <property type="match status" value="1"/>
</dbReference>
<evidence type="ECO:0000256" key="9">
    <source>
        <dbReference type="HAMAP-Rule" id="MF_00624"/>
    </source>
</evidence>
<keyword evidence="4 9" id="KW-0548">Nucleotidyltransferase</keyword>
<evidence type="ECO:0000256" key="7">
    <source>
        <dbReference type="ARBA" id="ARBA00023056"/>
    </source>
</evidence>